<dbReference type="Gene3D" id="1.20.200.10">
    <property type="entry name" value="Fumarase/aspartase (Central domain)"/>
    <property type="match status" value="1"/>
</dbReference>
<dbReference type="PRINTS" id="PR00149">
    <property type="entry name" value="FUMRATELYASE"/>
</dbReference>
<dbReference type="GO" id="GO:0006106">
    <property type="term" value="P:fumarate metabolic process"/>
    <property type="evidence" value="ECO:0007669"/>
    <property type="project" value="InterPro"/>
</dbReference>
<dbReference type="InterPro" id="IPR008948">
    <property type="entry name" value="L-Aspartase-like"/>
</dbReference>
<protein>
    <recommendedName>
        <fullName evidence="2">fumarate hydratase</fullName>
        <ecNumber evidence="2">4.2.1.2</ecNumber>
    </recommendedName>
</protein>
<dbReference type="GO" id="GO:0004333">
    <property type="term" value="F:fumarate hydratase activity"/>
    <property type="evidence" value="ECO:0007669"/>
    <property type="project" value="UniProtKB-EC"/>
</dbReference>
<evidence type="ECO:0000313" key="6">
    <source>
        <dbReference type="Proteomes" id="UP000515160"/>
    </source>
</evidence>
<keyword evidence="6" id="KW-1185">Reference proteome</keyword>
<dbReference type="InterPro" id="IPR018951">
    <property type="entry name" value="Fumarase_C_C"/>
</dbReference>
<accession>A0A6P8WZL8</accession>
<evidence type="ECO:0000256" key="3">
    <source>
        <dbReference type="ARBA" id="ARBA00023239"/>
    </source>
</evidence>
<dbReference type="GO" id="GO:0006099">
    <property type="term" value="P:tricarboxylic acid cycle"/>
    <property type="evidence" value="ECO:0007669"/>
    <property type="project" value="UniProtKB-UniPathway"/>
</dbReference>
<dbReference type="GO" id="GO:0005739">
    <property type="term" value="C:mitochondrion"/>
    <property type="evidence" value="ECO:0007669"/>
    <property type="project" value="TreeGrafter"/>
</dbReference>
<name>A0A6P8WZL8_DROAB</name>
<evidence type="ECO:0000256" key="1">
    <source>
        <dbReference type="ARBA" id="ARBA00009084"/>
    </source>
</evidence>
<gene>
    <name evidence="7" type="primary">LOC117571277</name>
</gene>
<evidence type="ECO:0000256" key="2">
    <source>
        <dbReference type="ARBA" id="ARBA00012921"/>
    </source>
</evidence>
<dbReference type="PROSITE" id="PS00163">
    <property type="entry name" value="FUMARATE_LYASES"/>
    <property type="match status" value="1"/>
</dbReference>
<dbReference type="CDD" id="cd01362">
    <property type="entry name" value="Fumarase_classII"/>
    <property type="match status" value="1"/>
</dbReference>
<dbReference type="InterPro" id="IPR024083">
    <property type="entry name" value="Fumarase/histidase_N"/>
</dbReference>
<dbReference type="InterPro" id="IPR022761">
    <property type="entry name" value="Fumarate_lyase_N"/>
</dbReference>
<dbReference type="RefSeq" id="XP_034109231.1">
    <property type="nucleotide sequence ID" value="XM_034253340.2"/>
</dbReference>
<evidence type="ECO:0000259" key="5">
    <source>
        <dbReference type="Pfam" id="PF10415"/>
    </source>
</evidence>
<dbReference type="InterPro" id="IPR005677">
    <property type="entry name" value="Fum_hydII"/>
</dbReference>
<dbReference type="Pfam" id="PF00206">
    <property type="entry name" value="Lyase_1"/>
    <property type="match status" value="1"/>
</dbReference>
<evidence type="ECO:0000259" key="4">
    <source>
        <dbReference type="Pfam" id="PF00206"/>
    </source>
</evidence>
<dbReference type="Proteomes" id="UP000515160">
    <property type="component" value="Chromosome 3"/>
</dbReference>
<dbReference type="InterPro" id="IPR000362">
    <property type="entry name" value="Fumarate_lyase_fam"/>
</dbReference>
<organism evidence="6 7">
    <name type="scientific">Drosophila albomicans</name>
    <name type="common">Fruit fly</name>
    <dbReference type="NCBI Taxonomy" id="7291"/>
    <lineage>
        <taxon>Eukaryota</taxon>
        <taxon>Metazoa</taxon>
        <taxon>Ecdysozoa</taxon>
        <taxon>Arthropoda</taxon>
        <taxon>Hexapoda</taxon>
        <taxon>Insecta</taxon>
        <taxon>Pterygota</taxon>
        <taxon>Neoptera</taxon>
        <taxon>Endopterygota</taxon>
        <taxon>Diptera</taxon>
        <taxon>Brachycera</taxon>
        <taxon>Muscomorpha</taxon>
        <taxon>Ephydroidea</taxon>
        <taxon>Drosophilidae</taxon>
        <taxon>Drosophila</taxon>
    </lineage>
</organism>
<dbReference type="FunFam" id="1.10.40.30:FF:000002">
    <property type="entry name" value="Fumarate hydratase class II"/>
    <property type="match status" value="1"/>
</dbReference>
<reference evidence="7" key="1">
    <citation type="submission" date="2025-08" db="UniProtKB">
        <authorList>
            <consortium name="RefSeq"/>
        </authorList>
    </citation>
    <scope>IDENTIFICATION</scope>
    <source>
        <strain evidence="7">15112-1751.03</strain>
        <tissue evidence="7">Whole Adult</tissue>
    </source>
</reference>
<dbReference type="Gene3D" id="1.10.275.10">
    <property type="entry name" value="Fumarase/aspartase (N-terminal domain)"/>
    <property type="match status" value="1"/>
</dbReference>
<sequence length="484" mass="52906">MSFDQKEMFSLMYKLARLTQKDTRVEHDSLGPVNVPLDRLYGSQTMRSLTMFPIGGVEERMPRAIIIALGIIKKACAEVNREFGLETEISDAIVKAAEEIVSGKLYDEEHFPLAIWQTGCGAHTNENVNEVISNRAIELLGGQIGSKDPVDPHTHVNMGHSTNDSYSSAINIAVAMQLQEKLFPALRLTIDILAKKSEMWKDIIKIGRTHLMDAVPLTLGQEFSGYRQMMTNCFTRLNSALPNLYQLSLGGTMVGTGLLSPEDFGPRCIKRIADITSLPFVSATNLFEAIGSRDCLVELHGELNSIAVSLMKIANDIRFMGSGPRCGLGELSLPENEPGSSIMPGKVNPTQCEAITMICAQVMGNQVAVSVGGYNGHFQLNAFMPLIASNVLRSINLLSDGLHTFCNNCLDGLRPNMEKINKIMSESLMLVTALSPFIGYDRAAAIAKSAHQNGTTLKQESVRAGIVEKDFDQWVNPAKMLGPT</sequence>
<dbReference type="PANTHER" id="PTHR11444">
    <property type="entry name" value="ASPARTATEAMMONIA/ARGININOSUCCINATE/ADENYLOSUCCINATE LYASE"/>
    <property type="match status" value="1"/>
</dbReference>
<dbReference type="HAMAP" id="MF_00743">
    <property type="entry name" value="FumaraseC"/>
    <property type="match status" value="1"/>
</dbReference>
<comment type="similarity">
    <text evidence="1">Belongs to the class-II fumarase/aspartase family. Fumarase subfamily.</text>
</comment>
<keyword evidence="3" id="KW-0456">Lyase</keyword>
<feature type="domain" description="Fumarase C C-terminal" evidence="5">
    <location>
        <begin position="430"/>
        <end position="481"/>
    </location>
</feature>
<dbReference type="OrthoDB" id="1738025at2759"/>
<dbReference type="InterPro" id="IPR020557">
    <property type="entry name" value="Fumarate_lyase_CS"/>
</dbReference>
<evidence type="ECO:0000313" key="7">
    <source>
        <dbReference type="RefSeq" id="XP_034109231.1"/>
    </source>
</evidence>
<proteinExistence type="inferred from homology"/>
<dbReference type="SUPFAM" id="SSF48557">
    <property type="entry name" value="L-aspartase-like"/>
    <property type="match status" value="1"/>
</dbReference>
<dbReference type="EC" id="4.2.1.2" evidence="2"/>
<dbReference type="FunFam" id="1.10.275.10:FF:000001">
    <property type="entry name" value="Fumarate hydratase, mitochondrial"/>
    <property type="match status" value="1"/>
</dbReference>
<dbReference type="PRINTS" id="PR00145">
    <property type="entry name" value="ARGSUCLYASE"/>
</dbReference>
<dbReference type="Pfam" id="PF10415">
    <property type="entry name" value="FumaraseC_C"/>
    <property type="match status" value="1"/>
</dbReference>
<dbReference type="AlphaFoldDB" id="A0A6P8WZL8"/>
<dbReference type="GeneID" id="117571277"/>
<dbReference type="UniPathway" id="UPA00223">
    <property type="reaction ID" value="UER01007"/>
</dbReference>
<dbReference type="Gene3D" id="1.10.40.30">
    <property type="entry name" value="Fumarase/aspartase (C-terminal domain)"/>
    <property type="match status" value="1"/>
</dbReference>
<dbReference type="PANTHER" id="PTHR11444:SF1">
    <property type="entry name" value="FUMARATE HYDRATASE, MITOCHONDRIAL"/>
    <property type="match status" value="1"/>
</dbReference>
<feature type="domain" description="Fumarate lyase N-terminal" evidence="4">
    <location>
        <begin position="32"/>
        <end position="364"/>
    </location>
</feature>
<dbReference type="GO" id="GO:0006108">
    <property type="term" value="P:malate metabolic process"/>
    <property type="evidence" value="ECO:0007669"/>
    <property type="project" value="TreeGrafter"/>
</dbReference>
<dbReference type="FunFam" id="1.20.200.10:FF:000001">
    <property type="entry name" value="Fumarate hydratase, mitochondrial"/>
    <property type="match status" value="1"/>
</dbReference>